<proteinExistence type="predicted"/>
<evidence type="ECO:0000313" key="1">
    <source>
        <dbReference type="EMBL" id="AVO37566.2"/>
    </source>
</evidence>
<dbReference type="Gene3D" id="2.130.10.10">
    <property type="entry name" value="YVTN repeat-like/Quinoprotein amine dehydrogenase"/>
    <property type="match status" value="2"/>
</dbReference>
<sequence length="852" mass="90904">MSCGLKVLFESRLSFSQKFVQKIIVPIGVLCVSAVVALSQTDNSQSQAAAQDAIDRLARGDRVGAIATALRAIPDDPSQPGAELIEATWRAVNSRSIIVDDDRPYTAAVDPSGTRLLLVSAEGFTGDLASHAPASLIDLTTGAPLEQSIPAPEIDSEMMLRQPHTIGFSPDGRYASIMQMSQDAVILLDARNGQRHALLEAPGPSFGMTTLIFPVGFSPDSTRFAAGGPQGLFVWDTESGKLTNQFTFQLTNDGTMVMPMAWGSNGEIYGLRGNQQSAAELIVIENGAVRVLSSGLSAASYRLRLSPDMKAIAVGNHASTEIFDIEGNLISSLPPSSSGRFVRSGTAYAIYNLQEMQTVAAATLRVFALNGQEVAPHPSDYGGFDHHVFSPEGKMLGSSIWGTSVTYVGQAISNTQELIQMALALVPQGYTLETTAASTASDIATPDSILMSRQFAIAADAALSTGDRTGAIVAALKGLPDDPTQTDFEMFEQAHLMLFRAATARTLRTELDFPAGAVVDPTGQRMAVAAYKPGVKPGPVFLLDTRDGNRIADLVLPDGSPVLVHPSNHTPNYAPDGSVLAIMPSTGGQMHLFDGQTGAYIRPLALSGATDKPAYGFADVGFSPDGQRYAVVSDGNLYVFDVSTGNLLSQQALPSRYGLGPIGWGSRSELYFASIPTGEGAGAQVLRFENGSFQEHFDIFDASGRPANSVVFSGVSIHSSAIRTLTQDMVWTVYDASGAKLSEIRSPDTPRFLREGTALGFWTDEAGAGKTLQVQDLAGNTLQPDFEDYVPFDQRIFDPSGSDMSFGSPLASASIWRADDHIRGRELYDLVWEALPNELKVEVSEQRVVRPE</sequence>
<dbReference type="InterPro" id="IPR015943">
    <property type="entry name" value="WD40/YVTN_repeat-like_dom_sf"/>
</dbReference>
<keyword evidence="2" id="KW-1185">Reference proteome</keyword>
<organism evidence="1 2">
    <name type="scientific">Pukyongiella litopenaei</name>
    <dbReference type="NCBI Taxonomy" id="2605946"/>
    <lineage>
        <taxon>Bacteria</taxon>
        <taxon>Pseudomonadati</taxon>
        <taxon>Pseudomonadota</taxon>
        <taxon>Alphaproteobacteria</taxon>
        <taxon>Rhodobacterales</taxon>
        <taxon>Paracoccaceae</taxon>
        <taxon>Pukyongiella</taxon>
    </lineage>
</organism>
<dbReference type="SUPFAM" id="SSF82171">
    <property type="entry name" value="DPP6 N-terminal domain-like"/>
    <property type="match status" value="1"/>
</dbReference>
<name>A0A2S0MNZ6_9RHOB</name>
<dbReference type="EMBL" id="CP027665">
    <property type="protein sequence ID" value="AVO37566.2"/>
    <property type="molecule type" value="Genomic_DNA"/>
</dbReference>
<protein>
    <submittedName>
        <fullName evidence="1">WD40 repeat domain-containing protein</fullName>
    </submittedName>
</protein>
<dbReference type="AlphaFoldDB" id="A0A2S0MNZ6"/>
<evidence type="ECO:0000313" key="2">
    <source>
        <dbReference type="Proteomes" id="UP000237655"/>
    </source>
</evidence>
<accession>A0A2S0MNZ6</accession>
<gene>
    <name evidence="1" type="ORF">C6Y53_07525</name>
</gene>
<reference evidence="2" key="1">
    <citation type="submission" date="2018-03" db="EMBL/GenBank/DDBJ databases">
        <title>Genomic analysis of the strain SH-1 isolated from shrimp intestine.</title>
        <authorList>
            <person name="Kim Y.-S."/>
            <person name="Kim S.-E."/>
            <person name="Kim K.-H."/>
        </authorList>
    </citation>
    <scope>NUCLEOTIDE SEQUENCE [LARGE SCALE GENOMIC DNA]</scope>
    <source>
        <strain evidence="2">SH-1</strain>
    </source>
</reference>
<dbReference type="KEGG" id="thas:C6Y53_07525"/>
<dbReference type="RefSeq" id="WP_149615492.1">
    <property type="nucleotide sequence ID" value="NZ_CP027665.1"/>
</dbReference>
<dbReference type="Proteomes" id="UP000237655">
    <property type="component" value="Chromosome"/>
</dbReference>